<evidence type="ECO:0000313" key="1">
    <source>
        <dbReference type="EMBL" id="SNB83070.1"/>
    </source>
</evidence>
<dbReference type="AlphaFoldDB" id="A0A212SC07"/>
<gene>
    <name evidence="1" type="ORF">SAMN06265338_12417</name>
</gene>
<proteinExistence type="predicted"/>
<sequence>MSNTAKARPAPLYRTPADLAATLKRARRAVAAEIAATHSAAEKIAGLVNRLQKRAAAGL</sequence>
<dbReference type="EMBL" id="FYDG01000024">
    <property type="protein sequence ID" value="SNB83070.1"/>
    <property type="molecule type" value="Genomic_DNA"/>
</dbReference>
<keyword evidence="2" id="KW-1185">Reference proteome</keyword>
<evidence type="ECO:0000313" key="2">
    <source>
        <dbReference type="Proteomes" id="UP000198418"/>
    </source>
</evidence>
<protein>
    <submittedName>
        <fullName evidence="1">Uncharacterized protein</fullName>
    </submittedName>
</protein>
<dbReference type="Proteomes" id="UP000198418">
    <property type="component" value="Unassembled WGS sequence"/>
</dbReference>
<organism evidence="1 2">
    <name type="scientific">Rhodoblastus acidophilus</name>
    <name type="common">Rhodopseudomonas acidophila</name>
    <dbReference type="NCBI Taxonomy" id="1074"/>
    <lineage>
        <taxon>Bacteria</taxon>
        <taxon>Pseudomonadati</taxon>
        <taxon>Pseudomonadota</taxon>
        <taxon>Alphaproteobacteria</taxon>
        <taxon>Hyphomicrobiales</taxon>
        <taxon>Rhodoblastaceae</taxon>
        <taxon>Rhodoblastus</taxon>
    </lineage>
</organism>
<name>A0A212SC07_RHOAC</name>
<accession>A0A212SC07</accession>
<reference evidence="2" key="1">
    <citation type="submission" date="2017-06" db="EMBL/GenBank/DDBJ databases">
        <authorList>
            <person name="Varghese N."/>
            <person name="Submissions S."/>
        </authorList>
    </citation>
    <scope>NUCLEOTIDE SEQUENCE [LARGE SCALE GENOMIC DNA]</scope>
    <source>
        <strain evidence="2">DSM 137</strain>
    </source>
</reference>
<dbReference type="RefSeq" id="WP_088522463.1">
    <property type="nucleotide sequence ID" value="NZ_FYDG01000024.1"/>
</dbReference>